<dbReference type="PROSITE" id="PS00108">
    <property type="entry name" value="PROTEIN_KINASE_ST"/>
    <property type="match status" value="1"/>
</dbReference>
<evidence type="ECO:0000256" key="1">
    <source>
        <dbReference type="ARBA" id="ARBA00022741"/>
    </source>
</evidence>
<dbReference type="Pfam" id="PF07714">
    <property type="entry name" value="PK_Tyr_Ser-Thr"/>
    <property type="match status" value="1"/>
</dbReference>
<dbReference type="PANTHER" id="PTHR44329:SF298">
    <property type="entry name" value="MIXED LINEAGE KINASE DOMAIN-LIKE PROTEIN"/>
    <property type="match status" value="1"/>
</dbReference>
<accession>A0A833T0L3</accession>
<comment type="caution">
    <text evidence="4">The sequence shown here is derived from an EMBL/GenBank/DDBJ whole genome shotgun (WGS) entry which is preliminary data.</text>
</comment>
<dbReference type="AlphaFoldDB" id="A0A833T0L3"/>
<dbReference type="PRINTS" id="PR00109">
    <property type="entry name" value="TYRKINASE"/>
</dbReference>
<evidence type="ECO:0000313" key="5">
    <source>
        <dbReference type="Proteomes" id="UP000602510"/>
    </source>
</evidence>
<dbReference type="InterPro" id="IPR000719">
    <property type="entry name" value="Prot_kinase_dom"/>
</dbReference>
<dbReference type="GO" id="GO:0004674">
    <property type="term" value="F:protein serine/threonine kinase activity"/>
    <property type="evidence" value="ECO:0007669"/>
    <property type="project" value="TreeGrafter"/>
</dbReference>
<feature type="domain" description="Protein kinase" evidence="3">
    <location>
        <begin position="351"/>
        <end position="609"/>
    </location>
</feature>
<keyword evidence="4" id="KW-0808">Transferase</keyword>
<dbReference type="InterPro" id="IPR051681">
    <property type="entry name" value="Ser/Thr_Kinases-Pseudokinases"/>
</dbReference>
<dbReference type="InterPro" id="IPR011009">
    <property type="entry name" value="Kinase-like_dom_sf"/>
</dbReference>
<keyword evidence="5" id="KW-1185">Reference proteome</keyword>
<dbReference type="PANTHER" id="PTHR44329">
    <property type="entry name" value="SERINE/THREONINE-PROTEIN KINASE TNNI3K-RELATED"/>
    <property type="match status" value="1"/>
</dbReference>
<dbReference type="EMBL" id="WSZM01000079">
    <property type="protein sequence ID" value="KAF4043843.1"/>
    <property type="molecule type" value="Genomic_DNA"/>
</dbReference>
<keyword evidence="4" id="KW-0418">Kinase</keyword>
<dbReference type="Gene3D" id="3.30.200.20">
    <property type="entry name" value="Phosphorylase Kinase, domain 1"/>
    <property type="match status" value="1"/>
</dbReference>
<keyword evidence="2" id="KW-0067">ATP-binding</keyword>
<gene>
    <name evidence="4" type="ORF">GN244_ATG03714</name>
</gene>
<organism evidence="4 5">
    <name type="scientific">Phytophthora infestans</name>
    <name type="common">Potato late blight agent</name>
    <name type="synonym">Botrytis infestans</name>
    <dbReference type="NCBI Taxonomy" id="4787"/>
    <lineage>
        <taxon>Eukaryota</taxon>
        <taxon>Sar</taxon>
        <taxon>Stramenopiles</taxon>
        <taxon>Oomycota</taxon>
        <taxon>Peronosporomycetes</taxon>
        <taxon>Peronosporales</taxon>
        <taxon>Peronosporaceae</taxon>
        <taxon>Phytophthora</taxon>
    </lineage>
</organism>
<name>A0A833T0L3_PHYIN</name>
<dbReference type="SUPFAM" id="SSF56112">
    <property type="entry name" value="Protein kinase-like (PK-like)"/>
    <property type="match status" value="1"/>
</dbReference>
<dbReference type="Gene3D" id="1.10.510.10">
    <property type="entry name" value="Transferase(Phosphotransferase) domain 1"/>
    <property type="match status" value="1"/>
</dbReference>
<dbReference type="CDD" id="cd13999">
    <property type="entry name" value="STKc_MAP3K-like"/>
    <property type="match status" value="1"/>
</dbReference>
<dbReference type="PROSITE" id="PS50011">
    <property type="entry name" value="PROTEIN_KINASE_DOM"/>
    <property type="match status" value="1"/>
</dbReference>
<dbReference type="SMART" id="SM00220">
    <property type="entry name" value="S_TKc"/>
    <property type="match status" value="1"/>
</dbReference>
<evidence type="ECO:0000313" key="4">
    <source>
        <dbReference type="EMBL" id="KAF4043843.1"/>
    </source>
</evidence>
<dbReference type="GO" id="GO:0005524">
    <property type="term" value="F:ATP binding"/>
    <property type="evidence" value="ECO:0007669"/>
    <property type="project" value="UniProtKB-KW"/>
</dbReference>
<protein>
    <submittedName>
        <fullName evidence="4">Protein tyrosine kinase</fullName>
    </submittedName>
</protein>
<sequence>MHRANVPDLSFLSVPTQQQLQNMIAHVQFQKELRKLPRVDGIRIVRTGSADWSGVDIQLAVVKKNYNAHEGVDGRIEFVVRISPAFPAESPLISCTAGAEKLPHSLFQDGRLDLLSRGWPQGYSLRLLIKEVCARIDGSSSAACAPVQPLYDVNAPLPTPSAPTLYSDRPGKDDSRQMFFQCKWKDTAKQFPVPMIRTLLELRQVIEPHFPAAMHPGVSLKLLKSPQEAMKLKSDEDVRWLCSSNLPVVYILLQADELKADGTTATVDLLGLKRQTPKKPGTLSISPTRTQLSAPTDVATVDLLGLNQQSPKKSVGVAQPPSPSRLELRSLSLSKILKPGCTVREVEWNDLAIQKQIGIGSSCQVYKGSWRGAEVAVKSFTGIDRSAVEREFANEVDMMQQLGPNPSLVLLLAVCSNPLSLVLEYLPFSLFELINGVPDRTRRVPPFPTSWTKRVHMMLDIARGLQFLHSFEIIHRDLKSLNLLMTAEGRVKLADFGISRSNDQSELMTGCCGTFQWMAPEVLTSQKYSLSADVYSFGVIMWEICEESAPFKGLAPAQIPIAVVQDRRRPIISPKTPPPLRDLIQRCWQHEPALRPSAADIVGILQSFFPTA</sequence>
<dbReference type="InterPro" id="IPR008271">
    <property type="entry name" value="Ser/Thr_kinase_AS"/>
</dbReference>
<reference evidence="4" key="1">
    <citation type="submission" date="2020-04" db="EMBL/GenBank/DDBJ databases">
        <title>Hybrid Assembly of Korean Phytophthora infestans isolates.</title>
        <authorList>
            <person name="Prokchorchik M."/>
            <person name="Lee Y."/>
            <person name="Seo J."/>
            <person name="Cho J.-H."/>
            <person name="Park Y.-E."/>
            <person name="Jang D.-C."/>
            <person name="Im J.-S."/>
            <person name="Choi J.-G."/>
            <person name="Park H.-J."/>
            <person name="Lee G.-B."/>
            <person name="Lee Y.-G."/>
            <person name="Hong S.-Y."/>
            <person name="Cho K."/>
            <person name="Sohn K.H."/>
        </authorList>
    </citation>
    <scope>NUCLEOTIDE SEQUENCE</scope>
    <source>
        <strain evidence="4">KR_1_A1</strain>
    </source>
</reference>
<keyword evidence="1" id="KW-0547">Nucleotide-binding</keyword>
<evidence type="ECO:0000259" key="3">
    <source>
        <dbReference type="PROSITE" id="PS50011"/>
    </source>
</evidence>
<proteinExistence type="predicted"/>
<dbReference type="Proteomes" id="UP000602510">
    <property type="component" value="Unassembled WGS sequence"/>
</dbReference>
<evidence type="ECO:0000256" key="2">
    <source>
        <dbReference type="ARBA" id="ARBA00022840"/>
    </source>
</evidence>
<dbReference type="InterPro" id="IPR001245">
    <property type="entry name" value="Ser-Thr/Tyr_kinase_cat_dom"/>
</dbReference>